<dbReference type="InterPro" id="IPR002099">
    <property type="entry name" value="MutL/Mlh/PMS"/>
</dbReference>
<protein>
    <submittedName>
        <fullName evidence="6">Predicted protein</fullName>
    </submittedName>
</protein>
<dbReference type="PANTHER" id="PTHR10073">
    <property type="entry name" value="DNA MISMATCH REPAIR PROTEIN MLH, PMS, MUTL"/>
    <property type="match status" value="1"/>
</dbReference>
<dbReference type="GO" id="GO:0140664">
    <property type="term" value="F:ATP-dependent DNA damage sensor activity"/>
    <property type="evidence" value="ECO:0007669"/>
    <property type="project" value="InterPro"/>
</dbReference>
<dbReference type="SUPFAM" id="SSF54211">
    <property type="entry name" value="Ribosomal protein S5 domain 2-like"/>
    <property type="match status" value="1"/>
</dbReference>
<gene>
    <name evidence="6" type="ORF">NAEGRDRAFT_81389</name>
</gene>
<organism evidence="7">
    <name type="scientific">Naegleria gruberi</name>
    <name type="common">Amoeba</name>
    <dbReference type="NCBI Taxonomy" id="5762"/>
    <lineage>
        <taxon>Eukaryota</taxon>
        <taxon>Discoba</taxon>
        <taxon>Heterolobosea</taxon>
        <taxon>Tetramitia</taxon>
        <taxon>Eutetramitia</taxon>
        <taxon>Vahlkampfiidae</taxon>
        <taxon>Naegleria</taxon>
    </lineage>
</organism>
<dbReference type="InterPro" id="IPR038973">
    <property type="entry name" value="MutL/Mlh/Pms-like"/>
</dbReference>
<dbReference type="PANTHER" id="PTHR10073:SF12">
    <property type="entry name" value="DNA MISMATCH REPAIR PROTEIN MLH1"/>
    <property type="match status" value="1"/>
</dbReference>
<evidence type="ECO:0000313" key="6">
    <source>
        <dbReference type="EMBL" id="EFC39127.1"/>
    </source>
</evidence>
<feature type="compositionally biased region" description="Polar residues" evidence="4">
    <location>
        <begin position="313"/>
        <end position="327"/>
    </location>
</feature>
<dbReference type="VEuPathDB" id="AmoebaDB:NAEGRDRAFT_81389"/>
<dbReference type="InterPro" id="IPR036890">
    <property type="entry name" value="HATPase_C_sf"/>
</dbReference>
<dbReference type="GO" id="GO:0006298">
    <property type="term" value="P:mismatch repair"/>
    <property type="evidence" value="ECO:0007669"/>
    <property type="project" value="InterPro"/>
</dbReference>
<dbReference type="Pfam" id="PF13589">
    <property type="entry name" value="HATPase_c_3"/>
    <property type="match status" value="1"/>
</dbReference>
<feature type="compositionally biased region" description="Acidic residues" evidence="4">
    <location>
        <begin position="390"/>
        <end position="399"/>
    </location>
</feature>
<keyword evidence="2" id="KW-0227">DNA damage</keyword>
<dbReference type="InterPro" id="IPR032189">
    <property type="entry name" value="Mlh1_C"/>
</dbReference>
<dbReference type="GO" id="GO:0030983">
    <property type="term" value="F:mismatched DNA binding"/>
    <property type="evidence" value="ECO:0007669"/>
    <property type="project" value="InterPro"/>
</dbReference>
<feature type="compositionally biased region" description="Polar residues" evidence="4">
    <location>
        <begin position="367"/>
        <end position="377"/>
    </location>
</feature>
<accession>D2VVK5</accession>
<dbReference type="FunFam" id="3.30.565.10:FF:000003">
    <property type="entry name" value="DNA mismatch repair endonuclease MutL"/>
    <property type="match status" value="1"/>
</dbReference>
<evidence type="ECO:0000256" key="1">
    <source>
        <dbReference type="ARBA" id="ARBA00006082"/>
    </source>
</evidence>
<dbReference type="GO" id="GO:0016887">
    <property type="term" value="F:ATP hydrolysis activity"/>
    <property type="evidence" value="ECO:0007669"/>
    <property type="project" value="InterPro"/>
</dbReference>
<comment type="similarity">
    <text evidence="1">Belongs to the DNA mismatch repair MutL/HexB family.</text>
</comment>
<feature type="domain" description="DNA mismatch repair protein Mlh1 C-terminal" evidence="5">
    <location>
        <begin position="431"/>
        <end position="662"/>
    </location>
</feature>
<evidence type="ECO:0000313" key="7">
    <source>
        <dbReference type="Proteomes" id="UP000006671"/>
    </source>
</evidence>
<dbReference type="InterPro" id="IPR020568">
    <property type="entry name" value="Ribosomal_Su5_D2-typ_SF"/>
</dbReference>
<dbReference type="OrthoDB" id="10263226at2759"/>
<dbReference type="FunCoup" id="D2VVK5">
    <property type="interactions" value="315"/>
</dbReference>
<dbReference type="OMA" id="ANYHVKK"/>
<dbReference type="InterPro" id="IPR014762">
    <property type="entry name" value="DNA_mismatch_repair_CS"/>
</dbReference>
<dbReference type="Proteomes" id="UP000006671">
    <property type="component" value="Unassembled WGS sequence"/>
</dbReference>
<dbReference type="GO" id="GO:0005524">
    <property type="term" value="F:ATP binding"/>
    <property type="evidence" value="ECO:0007669"/>
    <property type="project" value="InterPro"/>
</dbReference>
<dbReference type="AlphaFoldDB" id="D2VVK5"/>
<dbReference type="GeneID" id="8854021"/>
<proteinExistence type="inferred from homology"/>
<dbReference type="Gene3D" id="3.30.230.10">
    <property type="match status" value="1"/>
</dbReference>
<sequence length="662" mass="74063">MSSQQTVSSVGISQPPVDGKIKPLSEEVINKIAAGEVIAAPSNAIKELLENSLDAGADSITIEFGDAGLKYFQITDNGCGIGAKDLEIVCERHTTSKLSSFEDLRSIATFGFRGEALSSVSTCAHVTITSKTEQQSTALFATYRDGKLTGPMKKRSGARGTIIRAENLFFDNKTRRESVNLNTEPKAIQKIVTAYALFNTGVSITLKKQGETKPIVHTLTKNNVRQNIKALFGPKIEKEIIEADINNEKIELTGKMYFTNVNYSSKEKAFTLFINNVNMHPTKKEVAVLDEDRIIEEVKDVLRKKLLGSNSSRTFEVSQKATPSKSFTPILPPNLINDDEDDAIIPTPSLTSPKLATQKELPKNKVRTSASDQTGQIHQYFPSLKRNFTEEEEEDEDAEISVSAQPVTKKRKENSQSKSPEAEHEENVDDLESLKSLRNSINAKNHAELEKLLRSSSYVGYINAKYSLVQFNDRVLAKFGRFKKINLKNSLDVKTILQGVSDNDEVIREALSVLNEKKEILQEYFSVCITEDLKLVSLPHVLENYIPPMHRVPDFLYALAFKVNWDSEIGCFSDVSTVISSFYNLCEDFELEDESENDSQKSSQEANANSTLYSKQRMRWITEHLVFPSIKLLFKPPESVVNDGSIVEVANLPELFKVFERC</sequence>
<dbReference type="Pfam" id="PF16413">
    <property type="entry name" value="Mlh1_C"/>
    <property type="match status" value="1"/>
</dbReference>
<dbReference type="SUPFAM" id="SSF55874">
    <property type="entry name" value="ATPase domain of HSP90 chaperone/DNA topoisomerase II/histidine kinase"/>
    <property type="match status" value="1"/>
</dbReference>
<dbReference type="Gene3D" id="3.30.565.10">
    <property type="entry name" value="Histidine kinase-like ATPase, C-terminal domain"/>
    <property type="match status" value="1"/>
</dbReference>
<dbReference type="NCBIfam" id="TIGR00585">
    <property type="entry name" value="mutl"/>
    <property type="match status" value="1"/>
</dbReference>
<dbReference type="GO" id="GO:0032389">
    <property type="term" value="C:MutLalpha complex"/>
    <property type="evidence" value="ECO:0007669"/>
    <property type="project" value="TreeGrafter"/>
</dbReference>
<dbReference type="STRING" id="5762.D2VVK5"/>
<evidence type="ECO:0000256" key="2">
    <source>
        <dbReference type="ARBA" id="ARBA00022763"/>
    </source>
</evidence>
<evidence type="ECO:0000256" key="4">
    <source>
        <dbReference type="SAM" id="MobiDB-lite"/>
    </source>
</evidence>
<dbReference type="CDD" id="cd16926">
    <property type="entry name" value="HATPase_MutL-MLH-PMS-like"/>
    <property type="match status" value="1"/>
</dbReference>
<keyword evidence="7" id="KW-1185">Reference proteome</keyword>
<dbReference type="InterPro" id="IPR014721">
    <property type="entry name" value="Ribsml_uS5_D2-typ_fold_subgr"/>
</dbReference>
<name>D2VVK5_NAEGR</name>
<dbReference type="KEGG" id="ngr:NAEGRDRAFT_81389"/>
<keyword evidence="3" id="KW-0234">DNA repair</keyword>
<dbReference type="eggNOG" id="KOG1979">
    <property type="taxonomic scope" value="Eukaryota"/>
</dbReference>
<evidence type="ECO:0000256" key="3">
    <source>
        <dbReference type="ARBA" id="ARBA00023204"/>
    </source>
</evidence>
<reference evidence="6 7" key="1">
    <citation type="journal article" date="2010" name="Cell">
        <title>The genome of Naegleria gruberi illuminates early eukaryotic versatility.</title>
        <authorList>
            <person name="Fritz-Laylin L.K."/>
            <person name="Prochnik S.E."/>
            <person name="Ginger M.L."/>
            <person name="Dacks J.B."/>
            <person name="Carpenter M.L."/>
            <person name="Field M.C."/>
            <person name="Kuo A."/>
            <person name="Paredez A."/>
            <person name="Chapman J."/>
            <person name="Pham J."/>
            <person name="Shu S."/>
            <person name="Neupane R."/>
            <person name="Cipriano M."/>
            <person name="Mancuso J."/>
            <person name="Tu H."/>
            <person name="Salamov A."/>
            <person name="Lindquist E."/>
            <person name="Shapiro H."/>
            <person name="Lucas S."/>
            <person name="Grigoriev I.V."/>
            <person name="Cande W.Z."/>
            <person name="Fulton C."/>
            <person name="Rokhsar D.S."/>
            <person name="Dawson S.C."/>
        </authorList>
    </citation>
    <scope>NUCLEOTIDE SEQUENCE [LARGE SCALE GENOMIC DNA]</scope>
    <source>
        <strain evidence="6 7">NEG-M</strain>
    </source>
</reference>
<dbReference type="EMBL" id="GG738902">
    <property type="protein sequence ID" value="EFC39127.1"/>
    <property type="molecule type" value="Genomic_DNA"/>
</dbReference>
<dbReference type="InParanoid" id="D2VVK5"/>
<dbReference type="RefSeq" id="XP_002671871.1">
    <property type="nucleotide sequence ID" value="XM_002671825.1"/>
</dbReference>
<evidence type="ECO:0000259" key="5">
    <source>
        <dbReference type="Pfam" id="PF16413"/>
    </source>
</evidence>
<dbReference type="PROSITE" id="PS00058">
    <property type="entry name" value="DNA_MISMATCH_REPAIR_1"/>
    <property type="match status" value="1"/>
</dbReference>
<feature type="region of interest" description="Disordered" evidence="4">
    <location>
        <begin position="313"/>
        <end position="431"/>
    </location>
</feature>